<organism evidence="3 4">
    <name type="scientific">Haloferax marisrubri</name>
    <dbReference type="NCBI Taxonomy" id="1544719"/>
    <lineage>
        <taxon>Archaea</taxon>
        <taxon>Methanobacteriati</taxon>
        <taxon>Methanobacteriota</taxon>
        <taxon>Stenosarchaea group</taxon>
        <taxon>Halobacteria</taxon>
        <taxon>Halobacteriales</taxon>
        <taxon>Haloferacaceae</taxon>
        <taxon>Haloferax</taxon>
    </lineage>
</organism>
<feature type="region of interest" description="Disordered" evidence="2">
    <location>
        <begin position="104"/>
        <end position="123"/>
    </location>
</feature>
<protein>
    <submittedName>
        <fullName evidence="3">Uncharacterized protein</fullName>
    </submittedName>
</protein>
<evidence type="ECO:0000313" key="4">
    <source>
        <dbReference type="Proteomes" id="UP000053621"/>
    </source>
</evidence>
<dbReference type="Proteomes" id="UP000053621">
    <property type="component" value="Unassembled WGS sequence"/>
</dbReference>
<feature type="compositionally biased region" description="Basic and acidic residues" evidence="2">
    <location>
        <begin position="104"/>
        <end position="120"/>
    </location>
</feature>
<keyword evidence="4" id="KW-1185">Reference proteome</keyword>
<proteinExistence type="predicted"/>
<dbReference type="RefSeq" id="WP_058568303.1">
    <property type="nucleotide sequence ID" value="NZ_LOPW02000004.1"/>
</dbReference>
<evidence type="ECO:0000256" key="2">
    <source>
        <dbReference type="SAM" id="MobiDB-lite"/>
    </source>
</evidence>
<dbReference type="EMBL" id="LOPW02000004">
    <property type="protein sequence ID" value="POG56799.1"/>
    <property type="molecule type" value="Genomic_DNA"/>
</dbReference>
<accession>A0A2P4NUJ3</accession>
<sequence>MRLRLPDGSVHEGAAIDLAGDSLAVGVDEVVAAIRADEEADATGALRIDCPPPGPGHDRLSRVPVSKPTPSRGWLLAAVGRSRGLRSPVADDLDRLEARLAEHRDRAAEESAGDERERADTSAAALREARRRVAAAGADESRLRERVATLRGRVNAHRDAGDDEATAAARDELVEVATELSEVETERVAAEQRLSALERAARSERDSREARLKLEDAVENRRREARAQFAAELGAEFEAALRDLESLPAAAESADSPAGSSSESSDLEADPVARALAAVRLADLSAPVVLSCGWFSDAEAAANWLGVPVVRCRPSDGRADHTGR</sequence>
<evidence type="ECO:0000256" key="1">
    <source>
        <dbReference type="SAM" id="Coils"/>
    </source>
</evidence>
<dbReference type="AlphaFoldDB" id="A0A2P4NUJ3"/>
<feature type="coiled-coil region" evidence="1">
    <location>
        <begin position="173"/>
        <end position="220"/>
    </location>
</feature>
<dbReference type="Pfam" id="PF25254">
    <property type="entry name" value="DUF7856"/>
    <property type="match status" value="1"/>
</dbReference>
<evidence type="ECO:0000313" key="3">
    <source>
        <dbReference type="EMBL" id="POG56799.1"/>
    </source>
</evidence>
<dbReference type="InterPro" id="IPR057178">
    <property type="entry name" value="DUF7856"/>
</dbReference>
<reference evidence="3" key="1">
    <citation type="submission" date="2017-08" db="EMBL/GenBank/DDBJ databases">
        <title>Haloferax marisrubri sp. nov., isolated from the Discovery deep brine-seawater interface in the Red Sea.</title>
        <authorList>
            <person name="Zhang G."/>
            <person name="Stingl U."/>
        </authorList>
    </citation>
    <scope>NUCLEOTIDE SEQUENCE [LARGE SCALE GENOMIC DNA]</scope>
    <source>
        <strain evidence="3">SB3</strain>
    </source>
</reference>
<comment type="caution">
    <text evidence="3">The sequence shown here is derived from an EMBL/GenBank/DDBJ whole genome shotgun (WGS) entry which is preliminary data.</text>
</comment>
<gene>
    <name evidence="3" type="ORF">AUR65_002940</name>
</gene>
<dbReference type="OrthoDB" id="242664at2157"/>
<keyword evidence="1" id="KW-0175">Coiled coil</keyword>
<feature type="region of interest" description="Disordered" evidence="2">
    <location>
        <begin position="44"/>
        <end position="71"/>
    </location>
</feature>
<name>A0A2P4NUJ3_9EURY</name>